<proteinExistence type="predicted"/>
<name>A0A6A8G8W0_9EURY</name>
<accession>A0A6A8G8W0</accession>
<evidence type="ECO:0000313" key="1">
    <source>
        <dbReference type="EMBL" id="MRW97609.1"/>
    </source>
</evidence>
<sequence>MEPLGIEQTVERIAETYEIEVYDVHESDDTLVIEQDEFDETRFAMTSALIFDRYDTQFDTIEVRVSESGETREVDRRQLQESFDRLSNVVGN</sequence>
<dbReference type="Proteomes" id="UP000443423">
    <property type="component" value="Unassembled WGS sequence"/>
</dbReference>
<dbReference type="OrthoDB" id="287052at2157"/>
<dbReference type="RefSeq" id="WP_151113061.1">
    <property type="nucleotide sequence ID" value="NZ_WKJQ01000001.1"/>
</dbReference>
<evidence type="ECO:0000313" key="2">
    <source>
        <dbReference type="Proteomes" id="UP000443423"/>
    </source>
</evidence>
<organism evidence="1 2">
    <name type="scientific">Haloferax marinum</name>
    <dbReference type="NCBI Taxonomy" id="2666143"/>
    <lineage>
        <taxon>Archaea</taxon>
        <taxon>Methanobacteriati</taxon>
        <taxon>Methanobacteriota</taxon>
        <taxon>Stenosarchaea group</taxon>
        <taxon>Halobacteria</taxon>
        <taxon>Halobacteriales</taxon>
        <taxon>Haloferacaceae</taxon>
        <taxon>Haloferax</taxon>
    </lineage>
</organism>
<dbReference type="EMBL" id="WKJQ01000001">
    <property type="protein sequence ID" value="MRW97609.1"/>
    <property type="molecule type" value="Genomic_DNA"/>
</dbReference>
<comment type="caution">
    <text evidence="1">The sequence shown here is derived from an EMBL/GenBank/DDBJ whole genome shotgun (WGS) entry which is preliminary data.</text>
</comment>
<reference evidence="1 2" key="1">
    <citation type="submission" date="2019-11" db="EMBL/GenBank/DDBJ databases">
        <title>Whole genome sequence of Haloferax sp. MBLA0078.</title>
        <authorList>
            <person name="Seo M.-J."/>
            <person name="Cho E.-S."/>
        </authorList>
    </citation>
    <scope>NUCLEOTIDE SEQUENCE [LARGE SCALE GENOMIC DNA]</scope>
    <source>
        <strain evidence="1 2">MBLA0078</strain>
    </source>
</reference>
<keyword evidence="2" id="KW-1185">Reference proteome</keyword>
<dbReference type="AlphaFoldDB" id="A0A6A8G8W0"/>
<protein>
    <submittedName>
        <fullName evidence="1">Uncharacterized protein</fullName>
    </submittedName>
</protein>
<gene>
    <name evidence="1" type="ORF">GJR99_13635</name>
</gene>